<dbReference type="RefSeq" id="WP_157103045.1">
    <property type="nucleotide sequence ID" value="NZ_JAAXOP010000017.1"/>
</dbReference>
<dbReference type="AlphaFoldDB" id="A0A846Y1M3"/>
<gene>
    <name evidence="4" type="ORF">HGA08_24570</name>
</gene>
<keyword evidence="2" id="KW-0472">Membrane</keyword>
<feature type="compositionally biased region" description="Basic and acidic residues" evidence="1">
    <location>
        <begin position="10"/>
        <end position="23"/>
    </location>
</feature>
<sequence>MSSRSSRMPDPPKRATEGMRARDLDRVRARALLDAAYEEGQLAAAEYHDRSDRAAAAATIAQLRGLVSDLQTPEGVERWCEPPRSDPAARRAGRYPDRIRARTEDRTRTRRALDTARAEGQLTADEHRTLVELTDEAQTLGDLAGLTEDLQKPVAAPVDPRSRMRPRTAGLAAAVAVIAALAAVGGYLLTHTSAPPPAPAAAPVDRAVTAKVIDTPDLTTRAGFDHFRRLYQQKFGDTVLDELTLFPEYASFDRTTRAQPNRVVDYDFRGGFLASSAMTTRDADKPIFDLATVDASALGNLIDRSVALSNVEGGTISHIGMGIDGITEVPTINIYVGNEFQESGYLEATPSGELIDTHPFGD</sequence>
<keyword evidence="2" id="KW-1133">Transmembrane helix</keyword>
<organism evidence="4 5">
    <name type="scientific">Nocardia vermiculata</name>
    <dbReference type="NCBI Taxonomy" id="257274"/>
    <lineage>
        <taxon>Bacteria</taxon>
        <taxon>Bacillati</taxon>
        <taxon>Actinomycetota</taxon>
        <taxon>Actinomycetes</taxon>
        <taxon>Mycobacteriales</taxon>
        <taxon>Nocardiaceae</taxon>
        <taxon>Nocardia</taxon>
    </lineage>
</organism>
<accession>A0A846Y1M3</accession>
<name>A0A846Y1M3_9NOCA</name>
<proteinExistence type="predicted"/>
<protein>
    <submittedName>
        <fullName evidence="4">DUF1707 domain-containing protein</fullName>
    </submittedName>
</protein>
<evidence type="ECO:0000256" key="2">
    <source>
        <dbReference type="SAM" id="Phobius"/>
    </source>
</evidence>
<evidence type="ECO:0000259" key="3">
    <source>
        <dbReference type="Pfam" id="PF08044"/>
    </source>
</evidence>
<feature type="region of interest" description="Disordered" evidence="1">
    <location>
        <begin position="1"/>
        <end position="23"/>
    </location>
</feature>
<keyword evidence="5" id="KW-1185">Reference proteome</keyword>
<feature type="domain" description="DUF1707" evidence="3">
    <location>
        <begin position="99"/>
        <end position="151"/>
    </location>
</feature>
<evidence type="ECO:0000313" key="4">
    <source>
        <dbReference type="EMBL" id="NKY53376.1"/>
    </source>
</evidence>
<evidence type="ECO:0000313" key="5">
    <source>
        <dbReference type="Proteomes" id="UP000565711"/>
    </source>
</evidence>
<dbReference type="Proteomes" id="UP000565711">
    <property type="component" value="Unassembled WGS sequence"/>
</dbReference>
<feature type="transmembrane region" description="Helical" evidence="2">
    <location>
        <begin position="169"/>
        <end position="189"/>
    </location>
</feature>
<dbReference type="InterPro" id="IPR012551">
    <property type="entry name" value="DUF1707_SHOCT-like"/>
</dbReference>
<feature type="domain" description="DUF1707" evidence="3">
    <location>
        <begin position="19"/>
        <end position="71"/>
    </location>
</feature>
<dbReference type="EMBL" id="JAAXOP010000017">
    <property type="protein sequence ID" value="NKY53376.1"/>
    <property type="molecule type" value="Genomic_DNA"/>
</dbReference>
<dbReference type="Pfam" id="PF08044">
    <property type="entry name" value="DUF1707"/>
    <property type="match status" value="2"/>
</dbReference>
<dbReference type="PANTHER" id="PTHR40763">
    <property type="entry name" value="MEMBRANE PROTEIN-RELATED"/>
    <property type="match status" value="1"/>
</dbReference>
<evidence type="ECO:0000256" key="1">
    <source>
        <dbReference type="SAM" id="MobiDB-lite"/>
    </source>
</evidence>
<reference evidence="4 5" key="1">
    <citation type="submission" date="2020-04" db="EMBL/GenBank/DDBJ databases">
        <title>MicrobeNet Type strains.</title>
        <authorList>
            <person name="Nicholson A.C."/>
        </authorList>
    </citation>
    <scope>NUCLEOTIDE SEQUENCE [LARGE SCALE GENOMIC DNA]</scope>
    <source>
        <strain evidence="4 5">JCM 12354</strain>
    </source>
</reference>
<dbReference type="PANTHER" id="PTHR40763:SF4">
    <property type="entry name" value="DUF1707 DOMAIN-CONTAINING PROTEIN"/>
    <property type="match status" value="1"/>
</dbReference>
<comment type="caution">
    <text evidence="4">The sequence shown here is derived from an EMBL/GenBank/DDBJ whole genome shotgun (WGS) entry which is preliminary data.</text>
</comment>
<keyword evidence="2" id="KW-0812">Transmembrane</keyword>